<dbReference type="Proteomes" id="UP000824236">
    <property type="component" value="Unassembled WGS sequence"/>
</dbReference>
<dbReference type="SMART" id="SM00060">
    <property type="entry name" value="FN3"/>
    <property type="match status" value="2"/>
</dbReference>
<dbReference type="PROSITE" id="PS50853">
    <property type="entry name" value="FN3"/>
    <property type="match status" value="1"/>
</dbReference>
<organism evidence="7 8">
    <name type="scientific">Candidatus Bacteroides intestinipullorum</name>
    <dbReference type="NCBI Taxonomy" id="2838471"/>
    <lineage>
        <taxon>Bacteria</taxon>
        <taxon>Pseudomonadati</taxon>
        <taxon>Bacteroidota</taxon>
        <taxon>Bacteroidia</taxon>
        <taxon>Bacteroidales</taxon>
        <taxon>Bacteroidaceae</taxon>
        <taxon>Bacteroides</taxon>
    </lineage>
</organism>
<sequence>MKRYIPYILGAALLAGGCTAEQLDDIDTTSKGTFVTQADAYFKPGMVYVKLQKDIQDEIRGIATKGSISLNNVPSRLATTLNSIGATDIRRLFPIDPRFEERKRREGLDCWYVVRFDEKQNLDQTIQTLSSNSDFVLVEKVPMATFPSQKAILLQTPLANTRSADMPFNDPYLSAQWHYQNFGTTPNSTAGADINLFEAWKQTTGIRNVIVAIVDGGIDYTHEDLSENMWINPNEIPGNGIDDDGNGYIDDIYGYNFSANQGEITLDDAGHGTHVAGTVAARNNNGIGVAGVAGGDGTAESGARLMSCQIFEDNRGGDSEAAIVYGADNGAVISQNSWGYDYPGPGSIPAATKAAIDYFIKYAGCDNDGNQLPGSPMKGGVVIFAAGNDDQDYHAYPSAYEEVISVSAMAPDWTKAWYTNRGDWVDIMAPGGDEFFVNGMVYSTVPPSLYGTGYGFMQGTSMACPHVSGIAALIVSKLGGEGFTNEELKQRILGSLRPENIDLHNPAYTGRLGIGYIDAALTFAENQNFPPANVANIEAEAQYTSMTLSWKAVEDQDDGTAVKYYLYFSDQPLTADNYRDITPYTINAYGYKPGETITYQVGRLKENTQYHAAIIATDRWGLESELIVKDFQTLKNDPPVISGLPESTIRISGLERQEFTVSLSDPNGHTLSYELQGETRGVSATREDDQLHFTIRAVAPLGEYQLELVVTDELGASTSAAIPFEIYEYQIPSILNPIQDMLIGQNEPTHQVDLSQYFSGTDLTYTAQSSNESIAIVQIEGNSLIITAQGDGEASITVNASDGRETIQDSFQIRIVENTDALVYQIYPIPVTTKLNILLNPAITRIQVSIRTVMGEEVISKAYNVARLQPVAVDVRRLTAGVYTLVIETSRGQIKKTFVKQ</sequence>
<dbReference type="InterPro" id="IPR015500">
    <property type="entry name" value="Peptidase_S8_subtilisin-rel"/>
</dbReference>
<evidence type="ECO:0000256" key="5">
    <source>
        <dbReference type="PROSITE-ProRule" id="PRU01240"/>
    </source>
</evidence>
<gene>
    <name evidence="7" type="ORF">H9791_00425</name>
</gene>
<feature type="active site" description="Charge relay system" evidence="5">
    <location>
        <position position="461"/>
    </location>
</feature>
<accession>A0A9E2KE03</accession>
<evidence type="ECO:0000259" key="6">
    <source>
        <dbReference type="PROSITE" id="PS50853"/>
    </source>
</evidence>
<dbReference type="EMBL" id="JAHLFO010000003">
    <property type="protein sequence ID" value="MBU3812961.1"/>
    <property type="molecule type" value="Genomic_DNA"/>
</dbReference>
<dbReference type="PRINTS" id="PR00723">
    <property type="entry name" value="SUBTILISIN"/>
</dbReference>
<dbReference type="PROSITE" id="PS51257">
    <property type="entry name" value="PROKAR_LIPOPROTEIN"/>
    <property type="match status" value="1"/>
</dbReference>
<dbReference type="Pfam" id="PF00082">
    <property type="entry name" value="Peptidase_S8"/>
    <property type="match status" value="1"/>
</dbReference>
<keyword evidence="4 5" id="KW-0720">Serine protease</keyword>
<dbReference type="Gene3D" id="2.60.40.10">
    <property type="entry name" value="Immunoglobulins"/>
    <property type="match status" value="2"/>
</dbReference>
<dbReference type="PANTHER" id="PTHR43399">
    <property type="entry name" value="SUBTILISIN-RELATED"/>
    <property type="match status" value="1"/>
</dbReference>
<comment type="similarity">
    <text evidence="1 5">Belongs to the peptidase S8 family.</text>
</comment>
<dbReference type="InterPro" id="IPR023828">
    <property type="entry name" value="Peptidase_S8_Ser-AS"/>
</dbReference>
<dbReference type="InterPro" id="IPR003961">
    <property type="entry name" value="FN3_dom"/>
</dbReference>
<dbReference type="InterPro" id="IPR026444">
    <property type="entry name" value="Secre_tail"/>
</dbReference>
<dbReference type="NCBIfam" id="TIGR04183">
    <property type="entry name" value="Por_Secre_tail"/>
    <property type="match status" value="1"/>
</dbReference>
<reference evidence="7" key="2">
    <citation type="submission" date="2021-04" db="EMBL/GenBank/DDBJ databases">
        <authorList>
            <person name="Gilroy R."/>
        </authorList>
    </citation>
    <scope>NUCLEOTIDE SEQUENCE</scope>
    <source>
        <strain evidence="7">B3-3758</strain>
    </source>
</reference>
<dbReference type="Pfam" id="PF18962">
    <property type="entry name" value="Por_Secre_tail"/>
    <property type="match status" value="1"/>
</dbReference>
<keyword evidence="3 5" id="KW-0378">Hydrolase</keyword>
<dbReference type="PROSITE" id="PS00137">
    <property type="entry name" value="SUBTILASE_HIS"/>
    <property type="match status" value="1"/>
</dbReference>
<evidence type="ECO:0000256" key="4">
    <source>
        <dbReference type="ARBA" id="ARBA00022825"/>
    </source>
</evidence>
<feature type="active site" description="Charge relay system" evidence="5">
    <location>
        <position position="215"/>
    </location>
</feature>
<dbReference type="InterPro" id="IPR032304">
    <property type="entry name" value="Peptidase_S8_N"/>
</dbReference>
<dbReference type="InterPro" id="IPR036116">
    <property type="entry name" value="FN3_sf"/>
</dbReference>
<name>A0A9E2KE03_9BACE</name>
<dbReference type="InterPro" id="IPR022398">
    <property type="entry name" value="Peptidase_S8_His-AS"/>
</dbReference>
<dbReference type="GO" id="GO:0006508">
    <property type="term" value="P:proteolysis"/>
    <property type="evidence" value="ECO:0007669"/>
    <property type="project" value="UniProtKB-KW"/>
</dbReference>
<evidence type="ECO:0000256" key="2">
    <source>
        <dbReference type="ARBA" id="ARBA00022670"/>
    </source>
</evidence>
<feature type="active site" description="Charge relay system" evidence="5">
    <location>
        <position position="271"/>
    </location>
</feature>
<dbReference type="PROSITE" id="PS51892">
    <property type="entry name" value="SUBTILASE"/>
    <property type="match status" value="1"/>
</dbReference>
<dbReference type="PROSITE" id="PS00138">
    <property type="entry name" value="SUBTILASE_SER"/>
    <property type="match status" value="1"/>
</dbReference>
<dbReference type="Gene3D" id="2.60.40.1080">
    <property type="match status" value="1"/>
</dbReference>
<keyword evidence="2 5" id="KW-0645">Protease</keyword>
<dbReference type="SUPFAM" id="SSF52743">
    <property type="entry name" value="Subtilisin-like"/>
    <property type="match status" value="1"/>
</dbReference>
<dbReference type="InterPro" id="IPR036852">
    <property type="entry name" value="Peptidase_S8/S53_dom_sf"/>
</dbReference>
<dbReference type="PANTHER" id="PTHR43399:SF4">
    <property type="entry name" value="CELL WALL-ASSOCIATED PROTEASE"/>
    <property type="match status" value="1"/>
</dbReference>
<proteinExistence type="inferred from homology"/>
<dbReference type="CDD" id="cd00063">
    <property type="entry name" value="FN3"/>
    <property type="match status" value="1"/>
</dbReference>
<reference evidence="7" key="1">
    <citation type="journal article" date="2021" name="PeerJ">
        <title>Extensive microbial diversity within the chicken gut microbiome revealed by metagenomics and culture.</title>
        <authorList>
            <person name="Gilroy R."/>
            <person name="Ravi A."/>
            <person name="Getino M."/>
            <person name="Pursley I."/>
            <person name="Horton D.L."/>
            <person name="Alikhan N.F."/>
            <person name="Baker D."/>
            <person name="Gharbi K."/>
            <person name="Hall N."/>
            <person name="Watson M."/>
            <person name="Adriaenssens E.M."/>
            <person name="Foster-Nyarko E."/>
            <person name="Jarju S."/>
            <person name="Secka A."/>
            <person name="Antonio M."/>
            <person name="Oren A."/>
            <person name="Chaudhuri R.R."/>
            <person name="La Ragione R."/>
            <person name="Hildebrand F."/>
            <person name="Pallen M.J."/>
        </authorList>
    </citation>
    <scope>NUCLEOTIDE SEQUENCE</scope>
    <source>
        <strain evidence="7">B3-3758</strain>
    </source>
</reference>
<dbReference type="InterPro" id="IPR000209">
    <property type="entry name" value="Peptidase_S8/S53_dom"/>
</dbReference>
<feature type="domain" description="Fibronectin type-III" evidence="6">
    <location>
        <begin position="530"/>
        <end position="636"/>
    </location>
</feature>
<evidence type="ECO:0000256" key="3">
    <source>
        <dbReference type="ARBA" id="ARBA00022801"/>
    </source>
</evidence>
<dbReference type="Pfam" id="PF16361">
    <property type="entry name" value="Peptidase_S8_N"/>
    <property type="match status" value="1"/>
</dbReference>
<dbReference type="SUPFAM" id="SSF49265">
    <property type="entry name" value="Fibronectin type III"/>
    <property type="match status" value="1"/>
</dbReference>
<evidence type="ECO:0000256" key="1">
    <source>
        <dbReference type="ARBA" id="ARBA00011073"/>
    </source>
</evidence>
<evidence type="ECO:0000313" key="8">
    <source>
        <dbReference type="Proteomes" id="UP000824236"/>
    </source>
</evidence>
<protein>
    <submittedName>
        <fullName evidence="7">S8 family serine peptidase</fullName>
    </submittedName>
</protein>
<evidence type="ECO:0000313" key="7">
    <source>
        <dbReference type="EMBL" id="MBU3812961.1"/>
    </source>
</evidence>
<dbReference type="InterPro" id="IPR013783">
    <property type="entry name" value="Ig-like_fold"/>
</dbReference>
<dbReference type="GO" id="GO:0004252">
    <property type="term" value="F:serine-type endopeptidase activity"/>
    <property type="evidence" value="ECO:0007669"/>
    <property type="project" value="UniProtKB-UniRule"/>
</dbReference>
<dbReference type="Gene3D" id="3.40.50.200">
    <property type="entry name" value="Peptidase S8/S53 domain"/>
    <property type="match status" value="1"/>
</dbReference>
<dbReference type="InterPro" id="IPR051048">
    <property type="entry name" value="Peptidase_S8/S53_subtilisin"/>
</dbReference>
<dbReference type="AlphaFoldDB" id="A0A9E2KE03"/>
<comment type="caution">
    <text evidence="7">The sequence shown here is derived from an EMBL/GenBank/DDBJ whole genome shotgun (WGS) entry which is preliminary data.</text>
</comment>